<dbReference type="Pfam" id="PF10117">
    <property type="entry name" value="McrBC"/>
    <property type="match status" value="1"/>
</dbReference>
<dbReference type="RefSeq" id="WP_229231954.1">
    <property type="nucleotide sequence ID" value="NZ_AP024525.1"/>
</dbReference>
<keyword evidence="3" id="KW-1185">Reference proteome</keyword>
<evidence type="ECO:0000313" key="2">
    <source>
        <dbReference type="EMBL" id="BCT75188.1"/>
    </source>
</evidence>
<sequence>MTQADPERTTATGHPADAADPEHAPSPGHPAAAADGSVVVAGGVSIPVRNVWLLLLYASEFYQSGPEAFDGVEEYPEKLPELLAELLVASTEDRLRRPLTPSFAKTSRDLSRVRGGIDTLRTESHQLLSRGLVACRFEELTVDTPRNRLIRTALDSIARLCGDEELMRRCQGQSQRLAQLGVGVLDLRAGQRDQSVLAALRLTRNDQRDRSVLLAARLALQLSLPFGRTNPGHGRGALDERQFRNLFEGAVGGFYTVHGRPRRWTVQRGRKVGWKTTGATLGMAAVLPHMVTDVWIDVPAQASAPGRRLIIDTKFTAALRPGRFARETLSSGHLYQLYAYVREQESTSDPASLAAGGLLLYPSTGAALSESFVSSGHRLGAATVDLSVASVLVRDQLIAAVAPYLAP</sequence>
<dbReference type="InterPro" id="IPR014407">
    <property type="entry name" value="McrC_bac"/>
</dbReference>
<evidence type="ECO:0000256" key="1">
    <source>
        <dbReference type="SAM" id="MobiDB-lite"/>
    </source>
</evidence>
<proteinExistence type="predicted"/>
<dbReference type="PANTHER" id="PTHR38733">
    <property type="entry name" value="PROTEIN MCRC"/>
    <property type="match status" value="1"/>
</dbReference>
<reference evidence="2 3" key="1">
    <citation type="journal article" date="2021" name="J. Biosci. Bioeng.">
        <title>Identification and characterization of a chc gene cluster responsible for the aromatization pathway of cyclohexanecarboxylate degradation in Sinomonas cyclohexanicum ATCC 51369.</title>
        <authorList>
            <person name="Yamamoto T."/>
            <person name="Hasegawa Y."/>
            <person name="Lau P.C.K."/>
            <person name="Iwaki H."/>
        </authorList>
    </citation>
    <scope>NUCLEOTIDE SEQUENCE [LARGE SCALE GENOMIC DNA]</scope>
    <source>
        <strain evidence="2 3">ATCC 51369</strain>
    </source>
</reference>
<dbReference type="PIRSF" id="PIRSF003109">
    <property type="entry name" value="McrC"/>
    <property type="match status" value="1"/>
</dbReference>
<gene>
    <name evidence="2" type="primary">mcrC</name>
    <name evidence="2" type="ORF">SCMU_10300</name>
</gene>
<evidence type="ECO:0000313" key="3">
    <source>
        <dbReference type="Proteomes" id="UP001319861"/>
    </source>
</evidence>
<dbReference type="InterPro" id="IPR019292">
    <property type="entry name" value="McrC"/>
</dbReference>
<protein>
    <submittedName>
        <fullName evidence="2">Protein McrC</fullName>
    </submittedName>
</protein>
<feature type="region of interest" description="Disordered" evidence="1">
    <location>
        <begin position="1"/>
        <end position="31"/>
    </location>
</feature>
<dbReference type="PANTHER" id="PTHR38733:SF1">
    <property type="entry name" value="TYPE IV METHYL-DIRECTED RESTRICTION ENZYME ECOKMCRBC"/>
    <property type="match status" value="1"/>
</dbReference>
<name>A0ABN6FH79_SINCY</name>
<accession>A0ABN6FH79</accession>
<dbReference type="Proteomes" id="UP001319861">
    <property type="component" value="Chromosome"/>
</dbReference>
<dbReference type="EMBL" id="AP024525">
    <property type="protein sequence ID" value="BCT75188.1"/>
    <property type="molecule type" value="Genomic_DNA"/>
</dbReference>
<organism evidence="2 3">
    <name type="scientific">Sinomonas cyclohexanicum</name>
    <name type="common">Corynebacterium cyclohexanicum</name>
    <dbReference type="NCBI Taxonomy" id="322009"/>
    <lineage>
        <taxon>Bacteria</taxon>
        <taxon>Bacillati</taxon>
        <taxon>Actinomycetota</taxon>
        <taxon>Actinomycetes</taxon>
        <taxon>Micrococcales</taxon>
        <taxon>Micrococcaceae</taxon>
        <taxon>Sinomonas</taxon>
    </lineage>
</organism>